<dbReference type="EMBL" id="MWPZ01000002">
    <property type="protein sequence ID" value="TID03953.1"/>
    <property type="molecule type" value="Genomic_DNA"/>
</dbReference>
<feature type="region of interest" description="Disordered" evidence="2">
    <location>
        <begin position="505"/>
        <end position="537"/>
    </location>
</feature>
<feature type="region of interest" description="Disordered" evidence="2">
    <location>
        <begin position="275"/>
        <end position="317"/>
    </location>
</feature>
<sequence>MDPLSIAASAAALAGAAGTLSMWLFEIVNKIKNVDSKLSDLCKEVEQLTNLLTSVEKTVKQCQSQVLTLAHLDQHMWEQINTTLADCQCNIDGLDRLVMKLMSQYDPEAKAFARLLKKPSLHFHFVVHKDEIQDYTTKIVKSNYAMQTTLAVVSVSLNFRTTVSQEAIFQELERLNKLIQKSFEAAERREVVPDPSSLRQSMNLQSLARAAKRFHTVTTTTASTAYGAGERRPSTIFGGSESGDLTEVRIAEIEQWRKFNQLSVVDESTEDSMTEVSLSSGHRDTSTIITTPDTETFPRGQPKPAKQPAAVVDDSDDDSDVELDFLRNSEELAYERFVSKDYSKAEKFLRMAVERLTGDAAGASNFRQLKLQLALCCCLQDKWNHAAGILDSLPKARPADNLPVLDLLQAISIAHLEEGNLEDAYNTCKTVLQGKKKVFGRESQQYYGCLWLFASIHDKRGPEHALEAETVRHSIPRGWTPTIRDVLSSPKRFILDQEDLVQSIFAGRGGGGGGGQEPQPSPSPAAPQQAVDDESISNSELEARVDFSGHWQTLLLKEPANGLLRAQREEGRGASSIGETDTGKEMVVDTGRDEVVQNVPGITFNLLPDSRRTFNTDNHGPGNQFGGSSAGFPDWRTQHEHLATSQQGLQYTQAMPSLRPVSPKRHHHSRSEEINTPVWRSVIHPTDDSQQLPMRSVSQRLPPTPSVLLENTGGILRSHSQQSRPFSRLDMGAVRSTPDLSSNYNDEVRPDVLNQRTESAPAHLSLGHTKSVNRPVGHSRLIDKVQQAQARSTGVRERPSQATQPSGHGYHQQSYLQSLTQPEAAGGIVEDEFYSTLEVVTPSDTATYANNTAPWSPSSLLSPTSSSGHQLRRFRSNASMQSNSSRRTRWTVQKDIGNIGQPRPSVDQSQFLPLSTSSSNSGLGFVGVSFGVASDGSVAVRTGHDEVSICQMPARPAKHEASVQSPTSGMRGFIRKANMYSSRKPSPLADTSGFTVDSSSPRDLLNDFGTLGDTSRLIPDERELLARQQAATAQIEAEVANILCRGQSIAASGTFNSLRLEALVYVLPDLLDRTSRELWTKALEEAPLLQHAKVIPQSYAIVQYYLLTSGQLALDHTDPSKFETVAVVLNCEEKLVDCTPYSLEAVSGDLVEIHDLQSSYMAEIAGHGHAQAQFAKLVIDQLRIYERELSRKFDAAAIHEIVKSCCDQFNDKILPGFDSDGKDWTVEFEIPSAIPGFQHGRLKFANSEIMRCFMQSVSMIQKMLADTVTQLSTRREYSTHILLAGSYSKSKYLLSRLDNTMRELRQPGFGPVTLLTTAEYDDVCALGALSHAMGC</sequence>
<accession>A0A4T0WCY4</accession>
<feature type="region of interest" description="Disordered" evidence="2">
    <location>
        <begin position="851"/>
        <end position="870"/>
    </location>
</feature>
<protein>
    <recommendedName>
        <fullName evidence="3">Azaphilone pigments biosynthesis cluster protein L N-terminal domain-containing protein</fullName>
    </recommendedName>
</protein>
<dbReference type="Proteomes" id="UP000305883">
    <property type="component" value="Unassembled WGS sequence"/>
</dbReference>
<evidence type="ECO:0000313" key="5">
    <source>
        <dbReference type="Proteomes" id="UP000305883"/>
    </source>
</evidence>
<evidence type="ECO:0000313" key="4">
    <source>
        <dbReference type="EMBL" id="TID03953.1"/>
    </source>
</evidence>
<feature type="domain" description="Azaphilone pigments biosynthesis cluster protein L N-terminal" evidence="3">
    <location>
        <begin position="1"/>
        <end position="165"/>
    </location>
</feature>
<feature type="compositionally biased region" description="Low complexity" evidence="2">
    <location>
        <begin position="286"/>
        <end position="295"/>
    </location>
</feature>
<dbReference type="OrthoDB" id="195446at2759"/>
<evidence type="ECO:0000256" key="1">
    <source>
        <dbReference type="SAM" id="Coils"/>
    </source>
</evidence>
<feature type="compositionally biased region" description="Low complexity" evidence="2">
    <location>
        <begin position="856"/>
        <end position="867"/>
    </location>
</feature>
<dbReference type="InterPro" id="IPR011990">
    <property type="entry name" value="TPR-like_helical_dom_sf"/>
</dbReference>
<feature type="region of interest" description="Disordered" evidence="2">
    <location>
        <begin position="784"/>
        <end position="814"/>
    </location>
</feature>
<dbReference type="InterPro" id="IPR031348">
    <property type="entry name" value="PigL_N"/>
</dbReference>
<feature type="coiled-coil region" evidence="1">
    <location>
        <begin position="31"/>
        <end position="65"/>
    </location>
</feature>
<feature type="region of interest" description="Disordered" evidence="2">
    <location>
        <begin position="616"/>
        <end position="635"/>
    </location>
</feature>
<comment type="caution">
    <text evidence="4">The sequence shown here is derived from an EMBL/GenBank/DDBJ whole genome shotgun (WGS) entry which is preliminary data.</text>
</comment>
<evidence type="ECO:0000259" key="3">
    <source>
        <dbReference type="Pfam" id="PF17111"/>
    </source>
</evidence>
<dbReference type="SUPFAM" id="SSF48452">
    <property type="entry name" value="TPR-like"/>
    <property type="match status" value="1"/>
</dbReference>
<organism evidence="4 5">
    <name type="scientific">Colletotrichum higginsianum</name>
    <dbReference type="NCBI Taxonomy" id="80884"/>
    <lineage>
        <taxon>Eukaryota</taxon>
        <taxon>Fungi</taxon>
        <taxon>Dikarya</taxon>
        <taxon>Ascomycota</taxon>
        <taxon>Pezizomycotina</taxon>
        <taxon>Sordariomycetes</taxon>
        <taxon>Hypocreomycetidae</taxon>
        <taxon>Glomerellales</taxon>
        <taxon>Glomerellaceae</taxon>
        <taxon>Colletotrichum</taxon>
        <taxon>Colletotrichum destructivum species complex</taxon>
    </lineage>
</organism>
<proteinExistence type="predicted"/>
<gene>
    <name evidence="4" type="ORF">CH35J_003097</name>
</gene>
<name>A0A4T0WCY4_9PEZI</name>
<evidence type="ECO:0000256" key="2">
    <source>
        <dbReference type="SAM" id="MobiDB-lite"/>
    </source>
</evidence>
<dbReference type="Pfam" id="PF17111">
    <property type="entry name" value="PigL_N"/>
    <property type="match status" value="1"/>
</dbReference>
<reference evidence="4 5" key="1">
    <citation type="journal article" date="2019" name="Genome Biol. Evol.">
        <title>Genomic Plasticity Mediated by Transposable Elements in the Plant Pathogenic Fungus Colletotrichum higginsianum.</title>
        <authorList>
            <person name="Tsushima A."/>
            <person name="Gan P."/>
            <person name="Kumakura N."/>
            <person name="Narusaka M."/>
            <person name="Takano Y."/>
            <person name="Narusaka Y."/>
            <person name="Shirasu K."/>
        </authorList>
    </citation>
    <scope>NUCLEOTIDE SEQUENCE [LARGE SCALE GENOMIC DNA]</scope>
    <source>
        <strain evidence="4 5">MAFF305635-RFP</strain>
    </source>
</reference>
<feature type="compositionally biased region" description="Gly residues" evidence="2">
    <location>
        <begin position="507"/>
        <end position="516"/>
    </location>
</feature>
<dbReference type="Gene3D" id="1.25.40.10">
    <property type="entry name" value="Tetratricopeptide repeat domain"/>
    <property type="match status" value="1"/>
</dbReference>
<keyword evidence="1" id="KW-0175">Coiled coil</keyword>
<feature type="compositionally biased region" description="Polar residues" evidence="2">
    <location>
        <begin position="800"/>
        <end position="814"/>
    </location>
</feature>